<name>A0A8I1A978_THEIN</name>
<feature type="coiled-coil region" evidence="1">
    <location>
        <begin position="6"/>
        <end position="40"/>
    </location>
</feature>
<comment type="caution">
    <text evidence="2">The sequence shown here is derived from an EMBL/GenBank/DDBJ whole genome shotgun (WGS) entry which is preliminary data.</text>
</comment>
<evidence type="ECO:0000313" key="3">
    <source>
        <dbReference type="Proteomes" id="UP000633619"/>
    </source>
</evidence>
<sequence>MSSRSKESLDQQLSDLENRLEQIQAQVKDLLRENHKLKTDLKFFELMLLEEYHLLIQLLNRDQNKIYIQSAHGQTKRNENSE</sequence>
<accession>A0A8I1A978</accession>
<keyword evidence="3" id="KW-1185">Reference proteome</keyword>
<proteinExistence type="predicted"/>
<dbReference type="Proteomes" id="UP000633619">
    <property type="component" value="Unassembled WGS sequence"/>
</dbReference>
<gene>
    <name evidence="2" type="ORF">I8U20_00400</name>
</gene>
<evidence type="ECO:0000256" key="1">
    <source>
        <dbReference type="SAM" id="Coils"/>
    </source>
</evidence>
<dbReference type="AlphaFoldDB" id="A0A8I1A978"/>
<organism evidence="2 3">
    <name type="scientific">Thermoactinomyces intermedius</name>
    <dbReference type="NCBI Taxonomy" id="2024"/>
    <lineage>
        <taxon>Bacteria</taxon>
        <taxon>Bacillati</taxon>
        <taxon>Bacillota</taxon>
        <taxon>Bacilli</taxon>
        <taxon>Bacillales</taxon>
        <taxon>Thermoactinomycetaceae</taxon>
        <taxon>Thermoactinomyces</taxon>
    </lineage>
</organism>
<reference evidence="2 3" key="1">
    <citation type="submission" date="2020-12" db="EMBL/GenBank/DDBJ databases">
        <title>WGS of Thermoactinomyces spp.</title>
        <authorList>
            <person name="Cheng K."/>
        </authorList>
    </citation>
    <scope>NUCLEOTIDE SEQUENCE [LARGE SCALE GENOMIC DNA]</scope>
    <source>
        <strain evidence="3">CICC 10671\DSM 43846</strain>
    </source>
</reference>
<evidence type="ECO:0000313" key="2">
    <source>
        <dbReference type="EMBL" id="MBH8593786.1"/>
    </source>
</evidence>
<dbReference type="EMBL" id="JAECVW010000001">
    <property type="protein sequence ID" value="MBH8593786.1"/>
    <property type="molecule type" value="Genomic_DNA"/>
</dbReference>
<keyword evidence="1" id="KW-0175">Coiled coil</keyword>
<dbReference type="RefSeq" id="WP_181731139.1">
    <property type="nucleotide sequence ID" value="NZ_JACEIR010000001.1"/>
</dbReference>
<protein>
    <submittedName>
        <fullName evidence="2">Uncharacterized protein</fullName>
    </submittedName>
</protein>